<evidence type="ECO:0000313" key="3">
    <source>
        <dbReference type="Proteomes" id="UP001497457"/>
    </source>
</evidence>
<dbReference type="CDD" id="cd22157">
    <property type="entry name" value="F-box_AtFBW1-like"/>
    <property type="match status" value="1"/>
</dbReference>
<dbReference type="AlphaFoldDB" id="A0ABC9CMF3"/>
<name>A0ABC9CMF3_9POAL</name>
<keyword evidence="3" id="KW-1185">Reference proteome</keyword>
<dbReference type="InterPro" id="IPR001810">
    <property type="entry name" value="F-box_dom"/>
</dbReference>
<proteinExistence type="predicted"/>
<evidence type="ECO:0000313" key="2">
    <source>
        <dbReference type="EMBL" id="CAL5022762.1"/>
    </source>
</evidence>
<dbReference type="Pfam" id="PF00646">
    <property type="entry name" value="F-box"/>
    <property type="match status" value="1"/>
</dbReference>
<organism evidence="2 3">
    <name type="scientific">Urochloa decumbens</name>
    <dbReference type="NCBI Taxonomy" id="240449"/>
    <lineage>
        <taxon>Eukaryota</taxon>
        <taxon>Viridiplantae</taxon>
        <taxon>Streptophyta</taxon>
        <taxon>Embryophyta</taxon>
        <taxon>Tracheophyta</taxon>
        <taxon>Spermatophyta</taxon>
        <taxon>Magnoliopsida</taxon>
        <taxon>Liliopsida</taxon>
        <taxon>Poales</taxon>
        <taxon>Poaceae</taxon>
        <taxon>PACMAD clade</taxon>
        <taxon>Panicoideae</taxon>
        <taxon>Panicodae</taxon>
        <taxon>Paniceae</taxon>
        <taxon>Melinidinae</taxon>
        <taxon>Urochloa</taxon>
    </lineage>
</organism>
<protein>
    <recommendedName>
        <fullName evidence="1">F-box domain-containing protein</fullName>
    </recommendedName>
</protein>
<dbReference type="InterPro" id="IPR011043">
    <property type="entry name" value="Gal_Oxase/kelch_b-propeller"/>
</dbReference>
<dbReference type="Pfam" id="PF08268">
    <property type="entry name" value="FBA_3"/>
    <property type="match status" value="1"/>
</dbReference>
<dbReference type="SUPFAM" id="SSF50965">
    <property type="entry name" value="Galactose oxidase, central domain"/>
    <property type="match status" value="1"/>
</dbReference>
<dbReference type="SMART" id="SM00256">
    <property type="entry name" value="FBOX"/>
    <property type="match status" value="1"/>
</dbReference>
<dbReference type="InterPro" id="IPR017451">
    <property type="entry name" value="F-box-assoc_interact_dom"/>
</dbReference>
<evidence type="ECO:0000259" key="1">
    <source>
        <dbReference type="PROSITE" id="PS50181"/>
    </source>
</evidence>
<sequence length="447" mass="49694">MKTHLGFFCSCGQSSGADATARRLKLTPTGRAEGGEIAAAAVPGLHRAFLDWGRPSQRRSAMATPSGCYEPGSQSGVLLPGDALYEILLRLPVRDLCRLRAVCRPWCCLLSDPHFIAAHAGRHPELLVVGGCDTFPRNDGIICDVMDLSGRVVKSVRGTDDEWVTSIHLNFVCISTGRRFRLLNLATGAIFALPEELTEEHAAHERDTCRFHAEAAFGQVPSTGVYKVLRVLDRLSNDHEEQLYEVITLNGSSHAQWRGKKPPPCTVRLSLWKIVVVNGIVYFFSSEVQAQDAELDRIASFDLETEEWRASLRGPLSSLEEAPNWPHRHFGMDELTMSDMNGCLVVVHRICAYNLDLWFLMDFERGIWIKQHSIQVQLSVRDVFHVVCPLLVLNDGRIVLFYMGDDKGSLRIYNPRTNISTDATEVERSFTVGLYTGSPLSLANGAS</sequence>
<dbReference type="NCBIfam" id="TIGR01640">
    <property type="entry name" value="F_box_assoc_1"/>
    <property type="match status" value="1"/>
</dbReference>
<reference evidence="2 3" key="2">
    <citation type="submission" date="2024-10" db="EMBL/GenBank/DDBJ databases">
        <authorList>
            <person name="Ryan C."/>
        </authorList>
    </citation>
    <scope>NUCLEOTIDE SEQUENCE [LARGE SCALE GENOMIC DNA]</scope>
</reference>
<dbReference type="EMBL" id="OZ075113">
    <property type="protein sequence ID" value="CAL5022762.1"/>
    <property type="molecule type" value="Genomic_DNA"/>
</dbReference>
<dbReference type="InterPro" id="IPR036047">
    <property type="entry name" value="F-box-like_dom_sf"/>
</dbReference>
<gene>
    <name evidence="2" type="ORF">URODEC1_LOCUS76616</name>
</gene>
<accession>A0ABC9CMF3</accession>
<dbReference type="PANTHER" id="PTHR31111:SF133">
    <property type="entry name" value="OS07G0196600 PROTEIN"/>
    <property type="match status" value="1"/>
</dbReference>
<dbReference type="PANTHER" id="PTHR31111">
    <property type="entry name" value="BNAA05G37150D PROTEIN-RELATED"/>
    <property type="match status" value="1"/>
</dbReference>
<feature type="domain" description="F-box" evidence="1">
    <location>
        <begin position="73"/>
        <end position="119"/>
    </location>
</feature>
<dbReference type="InterPro" id="IPR013187">
    <property type="entry name" value="F-box-assoc_dom_typ3"/>
</dbReference>
<dbReference type="Proteomes" id="UP001497457">
    <property type="component" value="Chromosome 3rd"/>
</dbReference>
<dbReference type="Gene3D" id="2.120.10.80">
    <property type="entry name" value="Kelch-type beta propeller"/>
    <property type="match status" value="1"/>
</dbReference>
<reference evidence="3" key="1">
    <citation type="submission" date="2024-06" db="EMBL/GenBank/DDBJ databases">
        <authorList>
            <person name="Ryan C."/>
        </authorList>
    </citation>
    <scope>NUCLEOTIDE SEQUENCE [LARGE SCALE GENOMIC DNA]</scope>
</reference>
<dbReference type="PROSITE" id="PS50181">
    <property type="entry name" value="FBOX"/>
    <property type="match status" value="1"/>
</dbReference>
<dbReference type="SUPFAM" id="SSF81383">
    <property type="entry name" value="F-box domain"/>
    <property type="match status" value="1"/>
</dbReference>
<dbReference type="InterPro" id="IPR015915">
    <property type="entry name" value="Kelch-typ_b-propeller"/>
</dbReference>
<dbReference type="Gene3D" id="1.20.1280.50">
    <property type="match status" value="1"/>
</dbReference>